<evidence type="ECO:0000313" key="2">
    <source>
        <dbReference type="EMBL" id="THV02302.1"/>
    </source>
</evidence>
<gene>
    <name evidence="2" type="ORF">K435DRAFT_792660</name>
</gene>
<dbReference type="Proteomes" id="UP000297245">
    <property type="component" value="Unassembled WGS sequence"/>
</dbReference>
<dbReference type="EMBL" id="ML179078">
    <property type="protein sequence ID" value="THV02302.1"/>
    <property type="molecule type" value="Genomic_DNA"/>
</dbReference>
<name>A0A4S8MIA5_DENBC</name>
<evidence type="ECO:0000256" key="1">
    <source>
        <dbReference type="SAM" id="MobiDB-lite"/>
    </source>
</evidence>
<reference evidence="2 3" key="1">
    <citation type="journal article" date="2019" name="Nat. Ecol. Evol.">
        <title>Megaphylogeny resolves global patterns of mushroom evolution.</title>
        <authorList>
            <person name="Varga T."/>
            <person name="Krizsan K."/>
            <person name="Foldi C."/>
            <person name="Dima B."/>
            <person name="Sanchez-Garcia M."/>
            <person name="Sanchez-Ramirez S."/>
            <person name="Szollosi G.J."/>
            <person name="Szarkandi J.G."/>
            <person name="Papp V."/>
            <person name="Albert L."/>
            <person name="Andreopoulos W."/>
            <person name="Angelini C."/>
            <person name="Antonin V."/>
            <person name="Barry K.W."/>
            <person name="Bougher N.L."/>
            <person name="Buchanan P."/>
            <person name="Buyck B."/>
            <person name="Bense V."/>
            <person name="Catcheside P."/>
            <person name="Chovatia M."/>
            <person name="Cooper J."/>
            <person name="Damon W."/>
            <person name="Desjardin D."/>
            <person name="Finy P."/>
            <person name="Geml J."/>
            <person name="Haridas S."/>
            <person name="Hughes K."/>
            <person name="Justo A."/>
            <person name="Karasinski D."/>
            <person name="Kautmanova I."/>
            <person name="Kiss B."/>
            <person name="Kocsube S."/>
            <person name="Kotiranta H."/>
            <person name="LaButti K.M."/>
            <person name="Lechner B.E."/>
            <person name="Liimatainen K."/>
            <person name="Lipzen A."/>
            <person name="Lukacs Z."/>
            <person name="Mihaltcheva S."/>
            <person name="Morgado L.N."/>
            <person name="Niskanen T."/>
            <person name="Noordeloos M.E."/>
            <person name="Ohm R.A."/>
            <person name="Ortiz-Santana B."/>
            <person name="Ovrebo C."/>
            <person name="Racz N."/>
            <person name="Riley R."/>
            <person name="Savchenko A."/>
            <person name="Shiryaev A."/>
            <person name="Soop K."/>
            <person name="Spirin V."/>
            <person name="Szebenyi C."/>
            <person name="Tomsovsky M."/>
            <person name="Tulloss R.E."/>
            <person name="Uehling J."/>
            <person name="Grigoriev I.V."/>
            <person name="Vagvolgyi C."/>
            <person name="Papp T."/>
            <person name="Martin F.M."/>
            <person name="Miettinen O."/>
            <person name="Hibbett D.S."/>
            <person name="Nagy L.G."/>
        </authorList>
    </citation>
    <scope>NUCLEOTIDE SEQUENCE [LARGE SCALE GENOMIC DNA]</scope>
    <source>
        <strain evidence="2 3">CBS 962.96</strain>
    </source>
</reference>
<feature type="region of interest" description="Disordered" evidence="1">
    <location>
        <begin position="1"/>
        <end position="31"/>
    </location>
</feature>
<proteinExistence type="predicted"/>
<protein>
    <submittedName>
        <fullName evidence="2">Uncharacterized protein</fullName>
    </submittedName>
</protein>
<accession>A0A4S8MIA5</accession>
<evidence type="ECO:0000313" key="3">
    <source>
        <dbReference type="Proteomes" id="UP000297245"/>
    </source>
</evidence>
<sequence>MRIKNGPRKVSAQLRQSRGKSVGSSGNPSDYHPWIRIDLKATHHPSGCHPNPTQSDPVGALPQPELSFKWLFQPLSCCAWGVPFCPNFYHVSGVDKERLEMLEYKPGNQTIKKLDKADWSEAGFKPLLWASLFPLFLGVEGSYCYCCMHSGMTYHDISGDREVRHKGCTDHAVHIGIIGNGTKFNTPPR</sequence>
<organism evidence="2 3">
    <name type="scientific">Dendrothele bispora (strain CBS 962.96)</name>
    <dbReference type="NCBI Taxonomy" id="1314807"/>
    <lineage>
        <taxon>Eukaryota</taxon>
        <taxon>Fungi</taxon>
        <taxon>Dikarya</taxon>
        <taxon>Basidiomycota</taxon>
        <taxon>Agaricomycotina</taxon>
        <taxon>Agaricomycetes</taxon>
        <taxon>Agaricomycetidae</taxon>
        <taxon>Agaricales</taxon>
        <taxon>Agaricales incertae sedis</taxon>
        <taxon>Dendrothele</taxon>
    </lineage>
</organism>
<dbReference type="AlphaFoldDB" id="A0A4S8MIA5"/>
<keyword evidence="3" id="KW-1185">Reference proteome</keyword>